<organism evidence="4">
    <name type="scientific">Volvox carteri f. nagariensis</name>
    <dbReference type="NCBI Taxonomy" id="3068"/>
    <lineage>
        <taxon>Eukaryota</taxon>
        <taxon>Viridiplantae</taxon>
        <taxon>Chlorophyta</taxon>
        <taxon>core chlorophytes</taxon>
        <taxon>Chlorophyceae</taxon>
        <taxon>CS clade</taxon>
        <taxon>Chlamydomonadales</taxon>
        <taxon>Volvocaceae</taxon>
        <taxon>Volvox</taxon>
    </lineage>
</organism>
<dbReference type="OrthoDB" id="560326at2759"/>
<feature type="region of interest" description="Disordered" evidence="1">
    <location>
        <begin position="519"/>
        <end position="560"/>
    </location>
</feature>
<dbReference type="InParanoid" id="D8TYZ7"/>
<keyword evidence="2" id="KW-1133">Transmembrane helix</keyword>
<feature type="compositionally biased region" description="Low complexity" evidence="1">
    <location>
        <begin position="991"/>
        <end position="1004"/>
    </location>
</feature>
<feature type="transmembrane region" description="Helical" evidence="2">
    <location>
        <begin position="716"/>
        <end position="743"/>
    </location>
</feature>
<feature type="compositionally biased region" description="Low complexity" evidence="1">
    <location>
        <begin position="1196"/>
        <end position="1210"/>
    </location>
</feature>
<dbReference type="RefSeq" id="XP_002951495.1">
    <property type="nucleotide sequence ID" value="XM_002951449.1"/>
</dbReference>
<dbReference type="KEGG" id="vcn:VOLCADRAFT_92053"/>
<sequence length="1265" mass="130304">MAAYCPNCTDSNLFVSAGLYQSNNVDVNMQGPSDWGGLRVLSHLTGACSDPAGSSLNCKATLLCGRQLSFPEPPSAPPAELQPPPPPVSSSGGFVCLSTIRTDFCTDRLRGCGALFSSLVTEALEGAASDGTNRILALTDPNSQKVLEEWVRGASYSTNIITYVNSSALVASLNFSQYQLLIIPASPSTTLNNALAAVKGHIATFINMGGSVIVSSQRSYDFLTIALTVEQNLTANFDSGVATSAMADYCSVCNSSNLARSGGLYFKGPSNWGGLNVVAHLTGRCSDPTGPSQDCQATPFPDTTPATFAPLIPATFTTVISFSSTTPISTAFPDATPATFAPLIPATFTTVISFSSTTPISTAFPDTTPATFAPLIPATFTTVISFSSTTPISTAFPDTTPATFAPLIPATFTTVISFSSTTPISTAFPDTTPATFAPLIPATFTTVISFSSTTPISTAFPDTTPATFAPLIPATFTTVISFSSTTPISTAFPDTTPATIAPLIPAAFSTTTFPTTIPTIPSAIASMSPPSPPFPPRPRSPSPPPLPPFPPPSPPKPPLPFNVEVDYNFVKTSPKFKDDSPIDCTNSGDLAADVAKGANLTSQNITITCRAAAGRRRGRAALQAAAEDCTAPKVETDFILKIDPSRDIQQFMKQLYDTLLQSFSDKGMCSLGPLNGSWATTGSSYRTKAVTAATAPPPPSPSSSSGGSTSGKWNSWLAITGLVVGGIGILCALVVFIILVLVYRSRRRQREHNASYATPNDAVVAPDGVGPFFASRNVVQATPPDDPTPVTAMALGATAATAGARGGDVSPPTRRVTPTLIDNDNLGSPATGAAAAAAAAVRPVTTTRAAAPAPASSVASDHDTNTEVMGATPAESQAVVVAAAPVSGASRSSRGPREGQQQQQQQPHPPASSSSSGSRRRDKPPRPNRDTFALEVEVAVKKIPPPPEEADEDSGMDEGRYGSSGSSAITAGAVDPTRQQHRPPMSGRPSGAGSTSSEAAAVTALPGGHGATGAQKRMRPASAARRADNRGSSRSPAKPGRPAPKPDDEIRAPSRLKHDEPISPAGAFSPSAARPSGSRSQRSAPLVAGEERVLSQNALPDGRPRLPPLAVPASSVYNSTEITGSSSRKLILESPPSAVTAAAPAPRTAPSQVAYMDTASPPGTTDGSGRASDSSGGASAGPGPSNPSLRPPRPPKQQQQQREQGPLYQGSTNVPSSTSRTALHVRKNSDSFHREEDLTAELPLRTSGNNSSSAAGAAGGWQNGS</sequence>
<keyword evidence="2" id="KW-0472">Membrane</keyword>
<feature type="compositionally biased region" description="Pro residues" evidence="1">
    <location>
        <begin position="529"/>
        <end position="560"/>
    </location>
</feature>
<feature type="compositionally biased region" description="Low complexity" evidence="1">
    <location>
        <begin position="963"/>
        <end position="973"/>
    </location>
</feature>
<protein>
    <submittedName>
        <fullName evidence="3">Uncharacterized protein</fullName>
    </submittedName>
</protein>
<name>D8TYZ7_VOLCA</name>
<dbReference type="EMBL" id="GL378345">
    <property type="protein sequence ID" value="EFJ47306.1"/>
    <property type="molecule type" value="Genomic_DNA"/>
</dbReference>
<evidence type="ECO:0000313" key="3">
    <source>
        <dbReference type="EMBL" id="EFJ47306.1"/>
    </source>
</evidence>
<accession>D8TYZ7</accession>
<feature type="compositionally biased region" description="Low complexity" evidence="1">
    <location>
        <begin position="884"/>
        <end position="917"/>
    </location>
</feature>
<feature type="compositionally biased region" description="Low complexity" evidence="1">
    <location>
        <begin position="1134"/>
        <end position="1151"/>
    </location>
</feature>
<keyword evidence="2" id="KW-0812">Transmembrane</keyword>
<feature type="region of interest" description="Disordered" evidence="1">
    <location>
        <begin position="884"/>
        <end position="1265"/>
    </location>
</feature>
<feature type="region of interest" description="Disordered" evidence="1">
    <location>
        <begin position="802"/>
        <end position="828"/>
    </location>
</feature>
<reference evidence="3 4" key="1">
    <citation type="journal article" date="2010" name="Science">
        <title>Genomic analysis of organismal complexity in the multicellular green alga Volvox carteri.</title>
        <authorList>
            <person name="Prochnik S.E."/>
            <person name="Umen J."/>
            <person name="Nedelcu A.M."/>
            <person name="Hallmann A."/>
            <person name="Miller S.M."/>
            <person name="Nishii I."/>
            <person name="Ferris P."/>
            <person name="Kuo A."/>
            <person name="Mitros T."/>
            <person name="Fritz-Laylin L.K."/>
            <person name="Hellsten U."/>
            <person name="Chapman J."/>
            <person name="Simakov O."/>
            <person name="Rensing S.A."/>
            <person name="Terry A."/>
            <person name="Pangilinan J."/>
            <person name="Kapitonov V."/>
            <person name="Jurka J."/>
            <person name="Salamov A."/>
            <person name="Shapiro H."/>
            <person name="Schmutz J."/>
            <person name="Grimwood J."/>
            <person name="Lindquist E."/>
            <person name="Lucas S."/>
            <person name="Grigoriev I.V."/>
            <person name="Schmitt R."/>
            <person name="Kirk D."/>
            <person name="Rokhsar D.S."/>
        </authorList>
    </citation>
    <scope>NUCLEOTIDE SEQUENCE [LARGE SCALE GENOMIC DNA]</scope>
    <source>
        <strain evidence="4">f. Nagariensis / Eve</strain>
    </source>
</reference>
<feature type="compositionally biased region" description="Low complexity" evidence="1">
    <location>
        <begin position="1062"/>
        <end position="1085"/>
    </location>
</feature>
<keyword evidence="4" id="KW-1185">Reference proteome</keyword>
<proteinExistence type="predicted"/>
<evidence type="ECO:0000256" key="2">
    <source>
        <dbReference type="SAM" id="Phobius"/>
    </source>
</evidence>
<evidence type="ECO:0000256" key="1">
    <source>
        <dbReference type="SAM" id="MobiDB-lite"/>
    </source>
</evidence>
<feature type="compositionally biased region" description="Polar residues" evidence="1">
    <location>
        <begin position="1211"/>
        <end position="1221"/>
    </location>
</feature>
<feature type="compositionally biased region" description="Basic and acidic residues" evidence="1">
    <location>
        <begin position="1044"/>
        <end position="1061"/>
    </location>
</feature>
<evidence type="ECO:0000313" key="4">
    <source>
        <dbReference type="Proteomes" id="UP000001058"/>
    </source>
</evidence>
<feature type="compositionally biased region" description="Low complexity" evidence="1">
    <location>
        <begin position="1163"/>
        <end position="1188"/>
    </location>
</feature>
<feature type="compositionally biased region" description="Basic and acidic residues" evidence="1">
    <location>
        <begin position="1227"/>
        <end position="1237"/>
    </location>
</feature>
<dbReference type="AlphaFoldDB" id="D8TYZ7"/>
<feature type="compositionally biased region" description="Low complexity" evidence="1">
    <location>
        <begin position="519"/>
        <end position="528"/>
    </location>
</feature>
<dbReference type="GeneID" id="9615579"/>
<dbReference type="Proteomes" id="UP000001058">
    <property type="component" value="Unassembled WGS sequence"/>
</dbReference>
<feature type="compositionally biased region" description="Polar residues" evidence="1">
    <location>
        <begin position="1115"/>
        <end position="1128"/>
    </location>
</feature>
<feature type="compositionally biased region" description="Low complexity" evidence="1">
    <location>
        <begin position="1247"/>
        <end position="1256"/>
    </location>
</feature>
<gene>
    <name evidence="3" type="ORF">VOLCADRAFT_92053</name>
</gene>
<dbReference type="STRING" id="3068.D8TYZ7"/>
<feature type="region of interest" description="Disordered" evidence="1">
    <location>
        <begin position="689"/>
        <end position="708"/>
    </location>
</feature>